<feature type="chain" id="PRO_5045794423" evidence="4">
    <location>
        <begin position="22"/>
        <end position="127"/>
    </location>
</feature>
<keyword evidence="6" id="KW-1185">Reference proteome</keyword>
<dbReference type="InterPro" id="IPR036770">
    <property type="entry name" value="Ankyrin_rpt-contain_sf"/>
</dbReference>
<keyword evidence="1" id="KW-0677">Repeat</keyword>
<comment type="caution">
    <text evidence="5">The sequence shown here is derived from an EMBL/GenBank/DDBJ whole genome shotgun (WGS) entry which is preliminary data.</text>
</comment>
<keyword evidence="2 3" id="KW-0040">ANK repeat</keyword>
<sequence length="127" mass="14042">MKKTVIILGMTFVAFASFATASSKELAIKNKIEIPAYSASPLHRAICKGDIEKVKKCIEYGADVNKISRKMTPLMLAARYNHFEIIKILLANGAKSSIVNEQGFKALDYANYAKATESIAILEKSRR</sequence>
<reference evidence="5 6" key="1">
    <citation type="submission" date="2021-01" db="EMBL/GenBank/DDBJ databases">
        <title>Genome seq and assembly of Flavobacterium sp. GN10.</title>
        <authorList>
            <person name="Chhetri G."/>
        </authorList>
    </citation>
    <scope>NUCLEOTIDE SEQUENCE [LARGE SCALE GENOMIC DNA]</scope>
    <source>
        <strain evidence="5 6">GN10</strain>
    </source>
</reference>
<evidence type="ECO:0000256" key="2">
    <source>
        <dbReference type="ARBA" id="ARBA00023043"/>
    </source>
</evidence>
<organism evidence="5 6">
    <name type="scientific">Flavobacterium tagetis</name>
    <dbReference type="NCBI Taxonomy" id="2801336"/>
    <lineage>
        <taxon>Bacteria</taxon>
        <taxon>Pseudomonadati</taxon>
        <taxon>Bacteroidota</taxon>
        <taxon>Flavobacteriia</taxon>
        <taxon>Flavobacteriales</taxon>
        <taxon>Flavobacteriaceae</taxon>
        <taxon>Flavobacterium</taxon>
    </lineage>
</organism>
<dbReference type="SMART" id="SM00248">
    <property type="entry name" value="ANK"/>
    <property type="match status" value="2"/>
</dbReference>
<proteinExistence type="predicted"/>
<dbReference type="PROSITE" id="PS50297">
    <property type="entry name" value="ANK_REP_REGION"/>
    <property type="match status" value="2"/>
</dbReference>
<accession>A0ABS1KJ04</accession>
<dbReference type="PANTHER" id="PTHR24171:SF9">
    <property type="entry name" value="ANKYRIN REPEAT DOMAIN-CONTAINING PROTEIN 39"/>
    <property type="match status" value="1"/>
</dbReference>
<feature type="repeat" description="ANK" evidence="3">
    <location>
        <begin position="69"/>
        <end position="101"/>
    </location>
</feature>
<dbReference type="Gene3D" id="1.25.40.20">
    <property type="entry name" value="Ankyrin repeat-containing domain"/>
    <property type="match status" value="1"/>
</dbReference>
<evidence type="ECO:0000256" key="4">
    <source>
        <dbReference type="SAM" id="SignalP"/>
    </source>
</evidence>
<dbReference type="PANTHER" id="PTHR24171">
    <property type="entry name" value="ANKYRIN REPEAT DOMAIN-CONTAINING PROTEIN 39-RELATED"/>
    <property type="match status" value="1"/>
</dbReference>
<dbReference type="Proteomes" id="UP000603728">
    <property type="component" value="Unassembled WGS sequence"/>
</dbReference>
<evidence type="ECO:0000313" key="6">
    <source>
        <dbReference type="Proteomes" id="UP000603728"/>
    </source>
</evidence>
<dbReference type="EMBL" id="JAERSF010000006">
    <property type="protein sequence ID" value="MBL0739410.1"/>
    <property type="molecule type" value="Genomic_DNA"/>
</dbReference>
<name>A0ABS1KJ04_9FLAO</name>
<evidence type="ECO:0000313" key="5">
    <source>
        <dbReference type="EMBL" id="MBL0739410.1"/>
    </source>
</evidence>
<feature type="signal peptide" evidence="4">
    <location>
        <begin position="1"/>
        <end position="21"/>
    </location>
</feature>
<keyword evidence="4" id="KW-0732">Signal</keyword>
<dbReference type="Pfam" id="PF12796">
    <property type="entry name" value="Ank_2"/>
    <property type="match status" value="1"/>
</dbReference>
<feature type="repeat" description="ANK" evidence="3">
    <location>
        <begin position="37"/>
        <end position="69"/>
    </location>
</feature>
<dbReference type="SUPFAM" id="SSF48403">
    <property type="entry name" value="Ankyrin repeat"/>
    <property type="match status" value="1"/>
</dbReference>
<protein>
    <submittedName>
        <fullName evidence="5">Ankyrin repeat domain-containing protein</fullName>
    </submittedName>
</protein>
<gene>
    <name evidence="5" type="ORF">JI750_21145</name>
</gene>
<dbReference type="InterPro" id="IPR002110">
    <property type="entry name" value="Ankyrin_rpt"/>
</dbReference>
<evidence type="ECO:0000256" key="1">
    <source>
        <dbReference type="ARBA" id="ARBA00022737"/>
    </source>
</evidence>
<dbReference type="RefSeq" id="WP_202006397.1">
    <property type="nucleotide sequence ID" value="NZ_JAERSF010000006.1"/>
</dbReference>
<dbReference type="PROSITE" id="PS50088">
    <property type="entry name" value="ANK_REPEAT"/>
    <property type="match status" value="2"/>
</dbReference>
<evidence type="ECO:0000256" key="3">
    <source>
        <dbReference type="PROSITE-ProRule" id="PRU00023"/>
    </source>
</evidence>